<dbReference type="EMBL" id="JARQWQ010000108">
    <property type="protein sequence ID" value="KAK2550611.1"/>
    <property type="molecule type" value="Genomic_DNA"/>
</dbReference>
<feature type="region of interest" description="Disordered" evidence="1">
    <location>
        <begin position="298"/>
        <end position="342"/>
    </location>
</feature>
<dbReference type="SUPFAM" id="SSF101898">
    <property type="entry name" value="NHL repeat"/>
    <property type="match status" value="1"/>
</dbReference>
<evidence type="ECO:0000256" key="1">
    <source>
        <dbReference type="SAM" id="MobiDB-lite"/>
    </source>
</evidence>
<reference evidence="2" key="2">
    <citation type="journal article" date="2023" name="Science">
        <title>Genomic signatures of disease resistance in endangered staghorn corals.</title>
        <authorList>
            <person name="Vollmer S.V."/>
            <person name="Selwyn J.D."/>
            <person name="Despard B.A."/>
            <person name="Roesel C.L."/>
        </authorList>
    </citation>
    <scope>NUCLEOTIDE SEQUENCE</scope>
    <source>
        <strain evidence="2">K2</strain>
    </source>
</reference>
<feature type="compositionally biased region" description="Basic and acidic residues" evidence="1">
    <location>
        <begin position="685"/>
        <end position="698"/>
    </location>
</feature>
<dbReference type="PANTHER" id="PTHR45532">
    <property type="entry name" value="WD REPEAT-CONTAINING PROTEIN 97"/>
    <property type="match status" value="1"/>
</dbReference>
<feature type="compositionally biased region" description="Basic and acidic residues" evidence="1">
    <location>
        <begin position="17"/>
        <end position="33"/>
    </location>
</feature>
<dbReference type="Proteomes" id="UP001249851">
    <property type="component" value="Unassembled WGS sequence"/>
</dbReference>
<sequence>MQRGHLNEMATELLDTESGKGDSLEEERNRGDETTSSGDVGERTSYLQIPFGFQSRGSYKHASKNCEIAGVTYNSRFRQFVFLDSRGITSWSYESVYSTVTRHLNYPSYQFNVLRLITFSRKFNVYFALSKEYALKVFNLNFHEVFSVSADMHSVLCMVFNHVKNELITGGTGGMKGMLSRYGRKLGEAINVWSRSKNGGKVHTLPVFSEGIYWMNIVSPKLIYCCSNRVIEVFSLNHLCDFWALSRCSVTSLSLVTCKGKSSRCSSNFSKASESLHSSPSSCHLALEYGERRGIQQRVQHDNSVQKSRASSPWPSDGNRSPSPVGGDSRPNSSLNRELSGRDSPLLARREKVEITCLGMLYSPIIMQNVEGKVCPDATQFLMAGTQVLQVYHDQTMGIVVTKCRHPGIVILIWSLPALELLKRIDCEADMTCFNRMASRPEIIKAVLAASILMTNWRYFAVPGDILIGFKQHIFIIPNSKVYAVKDGLRSVFEADDFVDETFETDPTDMENYLVPFPNLQLKTSWFMEGRPPVDLEQQNLREEKESISSMSSSLSLAPTEVYFSPTSTPRRLSMASSVAMSDQRRASTELWELPEFGDSPLSSPPRTPPPEPTPPPTPPPKEECEEEPGEGKKNVPSIPTFRRGRMGDISIDSKSLRSGYDGPAYAAPVPGRAPKPVIKKTKKLKENEKQNAEKGSDIQEGGGDEIDSAEIKADKSTDDFIEERREAHNIVQTTNAHVQNIAEGHEWAVDGPDQFGTRHAKDAGATVQIEGHVQTRNVEVKATDDHLPSTPYKTDDGNAGSVLKIIAKTEDENHIGDQTPELDERDDKSENTPQRKEYENRPERVLSRDAMHVVETNRYPEVEMPDDQGSAEILGRFDGDYGFESFVLPEASPGETVLSPPLPSKGSVRGHKRVSFRSRGGEKGRNSRQMSAGRNSPSSRVHSAGVTLKESVVPVYIGRRQSDMLNEISKDSMNVTPLTIFALARSRRENTETKYGLFVDERLRQKNETTEASRLRSKTKDKDIFEHSYGDYNSRLVGKGDLNGPDKCFENAALSRPSSVKKSESSLMRWCMRALKKAEREVLFPPKPTRPKSSSSCVNSGEAKKERGHTLYLNTNDNPQRPKTADTICSSTSSADEHSVFPYDNSFSTNETLRQKSRDLKSAAPLAQGGKWQQGTIEDDEDFMDAYRDMRASLGLQGLDEASGNNQRNWRESISKSETVIEFITPPPTIPSRATTPLPPRDQLQSRLVKEQECASEQPYRLKLHSQSVDLRLDPVARDLIALKACDHHVADVVNVLPRPPRSASIPSKCSHYVLVAQPDVQQSKMQATAMEETLLMARFPKTRLRKLNHSAT</sequence>
<feature type="compositionally biased region" description="Polar residues" evidence="1">
    <location>
        <begin position="928"/>
        <end position="942"/>
    </location>
</feature>
<accession>A0AAD9PXE4</accession>
<feature type="region of interest" description="Disordered" evidence="1">
    <location>
        <begin position="593"/>
        <end position="719"/>
    </location>
</feature>
<feature type="region of interest" description="Disordered" evidence="1">
    <location>
        <begin position="809"/>
        <end position="847"/>
    </location>
</feature>
<feature type="region of interest" description="Disordered" evidence="1">
    <location>
        <begin position="1085"/>
        <end position="1131"/>
    </location>
</feature>
<keyword evidence="3" id="KW-1185">Reference proteome</keyword>
<protein>
    <submittedName>
        <fullName evidence="2">Uncharacterized protein</fullName>
    </submittedName>
</protein>
<feature type="compositionally biased region" description="Polar residues" evidence="1">
    <location>
        <begin position="1113"/>
        <end position="1131"/>
    </location>
</feature>
<evidence type="ECO:0000313" key="2">
    <source>
        <dbReference type="EMBL" id="KAK2550611.1"/>
    </source>
</evidence>
<proteinExistence type="predicted"/>
<feature type="compositionally biased region" description="Polar residues" evidence="1">
    <location>
        <begin position="302"/>
        <end position="322"/>
    </location>
</feature>
<comment type="caution">
    <text evidence="2">The sequence shown here is derived from an EMBL/GenBank/DDBJ whole genome shotgun (WGS) entry which is preliminary data.</text>
</comment>
<feature type="region of interest" description="Disordered" evidence="1">
    <location>
        <begin position="1"/>
        <end position="41"/>
    </location>
</feature>
<feature type="compositionally biased region" description="Basic and acidic residues" evidence="1">
    <location>
        <begin position="710"/>
        <end position="719"/>
    </location>
</feature>
<feature type="compositionally biased region" description="Basic and acidic residues" evidence="1">
    <location>
        <begin position="826"/>
        <end position="847"/>
    </location>
</feature>
<feature type="region of interest" description="Disordered" evidence="1">
    <location>
        <begin position="893"/>
        <end position="946"/>
    </location>
</feature>
<dbReference type="PANTHER" id="PTHR45532:SF3">
    <property type="match status" value="1"/>
</dbReference>
<organism evidence="2 3">
    <name type="scientific">Acropora cervicornis</name>
    <name type="common">Staghorn coral</name>
    <dbReference type="NCBI Taxonomy" id="6130"/>
    <lineage>
        <taxon>Eukaryota</taxon>
        <taxon>Metazoa</taxon>
        <taxon>Cnidaria</taxon>
        <taxon>Anthozoa</taxon>
        <taxon>Hexacorallia</taxon>
        <taxon>Scleractinia</taxon>
        <taxon>Astrocoeniina</taxon>
        <taxon>Acroporidae</taxon>
        <taxon>Acropora</taxon>
    </lineage>
</organism>
<evidence type="ECO:0000313" key="3">
    <source>
        <dbReference type="Proteomes" id="UP001249851"/>
    </source>
</evidence>
<gene>
    <name evidence="2" type="ORF">P5673_028662</name>
</gene>
<reference evidence="2" key="1">
    <citation type="journal article" date="2023" name="G3 (Bethesda)">
        <title>Whole genome assembly and annotation of the endangered Caribbean coral Acropora cervicornis.</title>
        <authorList>
            <person name="Selwyn J.D."/>
            <person name="Vollmer S.V."/>
        </authorList>
    </citation>
    <scope>NUCLEOTIDE SEQUENCE</scope>
    <source>
        <strain evidence="2">K2</strain>
    </source>
</reference>
<name>A0AAD9PXE4_ACRCE</name>
<feature type="compositionally biased region" description="Pro residues" evidence="1">
    <location>
        <begin position="603"/>
        <end position="620"/>
    </location>
</feature>